<dbReference type="Proteomes" id="UP000248987">
    <property type="component" value="Unassembled WGS sequence"/>
</dbReference>
<dbReference type="STRING" id="49280.A9996_02155"/>
<feature type="chain" id="PRO_5030025639" evidence="1">
    <location>
        <begin position="28"/>
        <end position="487"/>
    </location>
</feature>
<organism evidence="2 3">
    <name type="scientific">Gelidibacter algens</name>
    <dbReference type="NCBI Taxonomy" id="49280"/>
    <lineage>
        <taxon>Bacteria</taxon>
        <taxon>Pseudomonadati</taxon>
        <taxon>Bacteroidota</taxon>
        <taxon>Flavobacteriia</taxon>
        <taxon>Flavobacteriales</taxon>
        <taxon>Flavobacteriaceae</taxon>
        <taxon>Gelidibacter</taxon>
    </lineage>
</organism>
<dbReference type="OrthoDB" id="678019at2"/>
<reference evidence="2 3" key="1">
    <citation type="submission" date="2018-06" db="EMBL/GenBank/DDBJ databases">
        <title>Genomic Encyclopedia of Archaeal and Bacterial Type Strains, Phase II (KMG-II): from individual species to whole genera.</title>
        <authorList>
            <person name="Goeker M."/>
        </authorList>
    </citation>
    <scope>NUCLEOTIDE SEQUENCE [LARGE SCALE GENOMIC DNA]</scope>
    <source>
        <strain evidence="2 3">DSM 12408</strain>
    </source>
</reference>
<gene>
    <name evidence="2" type="ORF">LX77_00685</name>
</gene>
<proteinExistence type="predicted"/>
<evidence type="ECO:0000256" key="1">
    <source>
        <dbReference type="SAM" id="SignalP"/>
    </source>
</evidence>
<accession>A0A1A7R5Z3</accession>
<feature type="signal peptide" evidence="1">
    <location>
        <begin position="1"/>
        <end position="27"/>
    </location>
</feature>
<comment type="caution">
    <text evidence="2">The sequence shown here is derived from an EMBL/GenBank/DDBJ whole genome shotgun (WGS) entry which is preliminary data.</text>
</comment>
<protein>
    <submittedName>
        <fullName evidence="2">Gliding motility-associated-like protein</fullName>
    </submittedName>
</protein>
<evidence type="ECO:0000313" key="3">
    <source>
        <dbReference type="Proteomes" id="UP000248987"/>
    </source>
</evidence>
<keyword evidence="1" id="KW-0732">Signal</keyword>
<dbReference type="AlphaFoldDB" id="A0A1A7R5Z3"/>
<dbReference type="Pfam" id="PF13585">
    <property type="entry name" value="CHU_C"/>
    <property type="match status" value="1"/>
</dbReference>
<dbReference type="RefSeq" id="WP_066430369.1">
    <property type="nucleotide sequence ID" value="NZ_LZRN01000003.1"/>
</dbReference>
<name>A0A1A7R5Z3_9FLAO</name>
<keyword evidence="3" id="KW-1185">Reference proteome</keyword>
<sequence>MRNITILKRTSFLVGLFVLFLSGQLCAQVVIGTPNLEFSKACASPSFNTYSVAFAFTPESALSPTNQFKVELSDATGNFSSATVVFTSQPGAVTTSPAKLNFALPNTTAGEGYRLRIKTTAPVASSSSSVPFAAYYKIQDSPFSINNLVSTGAYCTGGSYLLTIDNPGSGTNDSPLNYPSLTFKWYKETSATTSVYVGDGATLSVNQQGTYFVKTNYGTCTSNSFSNRVTISEVSSGAATATIISSLGNLFCPSDGMTTLNTIGGLSHQWFKDGNAIANATDKMYQTDVAGTYSVQVNLGSCTASGSIDLETEGFEGAINVPETNTIELGETLEIEATTNATNPDFKWYLDSVLIGGADSANYEATSFGDYKLVISQTSGCPVSKEYLFAINEMMDPFPDVDNIPNLISPNGDGINDTWVIPTKYVGGTNTQVVIMTNQGKVVLQTTEYLNNWPENQLELSSINQVFYYIITTQDQQTKKGSITVVK</sequence>
<evidence type="ECO:0000313" key="2">
    <source>
        <dbReference type="EMBL" id="RAJ26436.1"/>
    </source>
</evidence>
<dbReference type="EMBL" id="QLLQ01000002">
    <property type="protein sequence ID" value="RAJ26436.1"/>
    <property type="molecule type" value="Genomic_DNA"/>
</dbReference>